<dbReference type="Gene3D" id="2.60.40.640">
    <property type="match status" value="2"/>
</dbReference>
<name>A0A2Z4FM23_9DELT</name>
<protein>
    <recommendedName>
        <fullName evidence="5">Arrestin-like N-terminal domain-containing protein</fullName>
    </recommendedName>
</protein>
<keyword evidence="2" id="KW-0812">Transmembrane</keyword>
<gene>
    <name evidence="3" type="ORF">DN745_10380</name>
</gene>
<dbReference type="OrthoDB" id="263784at2"/>
<sequence length="378" mass="42240">MRIDLDHDAPGTDAAAPVYTPEDKLVGTAIITVLEPQRDVRVVLTRKWISQAHHTQSSGGEDVILLFEGDWLEPNTHRFPFIFHIPPGPYSYHGHLLDVDWVLEARVENASEALLCEQRKFILEASGNEREFIRGDLMPEALRAADLKKHSRRALQWVATMLLLLVGIALLYPNVAAISGAHWSTLLGGLAAIILAAYLARRTLRRGDSAPNTGWSILPVRSDYEAEPGDSVSFVVELKPNFKTSTRRVTASLRGVEQIWKNRKMPAEASDAPHASASPEAANDAPQVERHHFFEEPVKIEPMDAQDPEKHSKNTYRVRFRVPSDAPYSFYCPSASVTWAIEVHVDVGSWPDWRRDFPIIVRPNIDGEKGASPTALRS</sequence>
<feature type="transmembrane region" description="Helical" evidence="2">
    <location>
        <begin position="154"/>
        <end position="175"/>
    </location>
</feature>
<dbReference type="EMBL" id="CP030032">
    <property type="protein sequence ID" value="AWV89724.1"/>
    <property type="molecule type" value="Genomic_DNA"/>
</dbReference>
<evidence type="ECO:0000256" key="2">
    <source>
        <dbReference type="SAM" id="Phobius"/>
    </source>
</evidence>
<dbReference type="Proteomes" id="UP000249799">
    <property type="component" value="Chromosome"/>
</dbReference>
<keyword evidence="2" id="KW-0472">Membrane</keyword>
<evidence type="ECO:0008006" key="5">
    <source>
        <dbReference type="Google" id="ProtNLM"/>
    </source>
</evidence>
<dbReference type="InterPro" id="IPR014756">
    <property type="entry name" value="Ig_E-set"/>
</dbReference>
<reference evidence="3 4" key="1">
    <citation type="submission" date="2018-06" db="EMBL/GenBank/DDBJ databases">
        <title>Lujinxingia sediminis gen. nov. sp. nov., a new facultative anaerobic member of the class Deltaproteobacteria, and proposal of Lujinxingaceae fam. nov.</title>
        <authorList>
            <person name="Guo L.-Y."/>
            <person name="Li C.-M."/>
            <person name="Wang S."/>
            <person name="Du Z.-J."/>
        </authorList>
    </citation>
    <scope>NUCLEOTIDE SEQUENCE [LARGE SCALE GENOMIC DNA]</scope>
    <source>
        <strain evidence="3 4">FA350</strain>
    </source>
</reference>
<dbReference type="KEGG" id="bsed:DN745_10380"/>
<feature type="region of interest" description="Disordered" evidence="1">
    <location>
        <begin position="264"/>
        <end position="285"/>
    </location>
</feature>
<accession>A0A2Z4FM23</accession>
<dbReference type="AlphaFoldDB" id="A0A2Z4FM23"/>
<evidence type="ECO:0000256" key="1">
    <source>
        <dbReference type="SAM" id="MobiDB-lite"/>
    </source>
</evidence>
<dbReference type="SUPFAM" id="SSF81296">
    <property type="entry name" value="E set domains"/>
    <property type="match status" value="1"/>
</dbReference>
<dbReference type="InterPro" id="IPR014752">
    <property type="entry name" value="Arrestin-like_C"/>
</dbReference>
<keyword evidence="2" id="KW-1133">Transmembrane helix</keyword>
<evidence type="ECO:0000313" key="4">
    <source>
        <dbReference type="Proteomes" id="UP000249799"/>
    </source>
</evidence>
<proteinExistence type="predicted"/>
<organism evidence="3 4">
    <name type="scientific">Bradymonas sediminis</name>
    <dbReference type="NCBI Taxonomy" id="1548548"/>
    <lineage>
        <taxon>Bacteria</taxon>
        <taxon>Deltaproteobacteria</taxon>
        <taxon>Bradymonadales</taxon>
        <taxon>Bradymonadaceae</taxon>
        <taxon>Bradymonas</taxon>
    </lineage>
</organism>
<feature type="transmembrane region" description="Helical" evidence="2">
    <location>
        <begin position="181"/>
        <end position="200"/>
    </location>
</feature>
<keyword evidence="4" id="KW-1185">Reference proteome</keyword>
<evidence type="ECO:0000313" key="3">
    <source>
        <dbReference type="EMBL" id="AWV89724.1"/>
    </source>
</evidence>